<sequence>MGKPQTWDRVIWTQISTDGTIGKFTTTAGETWALRALIAAGNEGLRPTDGAEGRFALLVEKLRALGVQIDSTSQAAGANVRTGFRLMGTVERFR</sequence>
<keyword evidence="3" id="KW-1185">Reference proteome</keyword>
<evidence type="ECO:0000313" key="2">
    <source>
        <dbReference type="EMBL" id="MBL4928915.1"/>
    </source>
</evidence>
<reference evidence="2" key="1">
    <citation type="submission" date="2021-01" db="EMBL/GenBank/DDBJ databases">
        <title>Genome seq and assembly of Tabrizicola sp. KVB23.</title>
        <authorList>
            <person name="Chhetri G."/>
        </authorList>
    </citation>
    <scope>NUCLEOTIDE SEQUENCE</scope>
    <source>
        <strain evidence="2">KVB23</strain>
    </source>
</reference>
<dbReference type="Proteomes" id="UP000619033">
    <property type="component" value="Unassembled WGS sequence"/>
</dbReference>
<protein>
    <recommendedName>
        <fullName evidence="1">Winged helix domain-containing protein</fullName>
    </recommendedName>
</protein>
<dbReference type="AlphaFoldDB" id="A0A8J7MTV9"/>
<evidence type="ECO:0000259" key="1">
    <source>
        <dbReference type="Pfam" id="PF22324"/>
    </source>
</evidence>
<proteinExistence type="predicted"/>
<organism evidence="2 3">
    <name type="scientific">Fuscibacter oryzae</name>
    <dbReference type="NCBI Taxonomy" id="2803939"/>
    <lineage>
        <taxon>Bacteria</taxon>
        <taxon>Pseudomonadati</taxon>
        <taxon>Pseudomonadota</taxon>
        <taxon>Alphaproteobacteria</taxon>
        <taxon>Rhodobacterales</taxon>
        <taxon>Paracoccaceae</taxon>
        <taxon>Fuscibacter</taxon>
    </lineage>
</organism>
<comment type="caution">
    <text evidence="2">The sequence shown here is derived from an EMBL/GenBank/DDBJ whole genome shotgun (WGS) entry which is preliminary data.</text>
</comment>
<dbReference type="InterPro" id="IPR054382">
    <property type="entry name" value="wHTH_alphaproteobact"/>
</dbReference>
<evidence type="ECO:0000313" key="3">
    <source>
        <dbReference type="Proteomes" id="UP000619033"/>
    </source>
</evidence>
<dbReference type="RefSeq" id="WP_202661399.1">
    <property type="nucleotide sequence ID" value="NZ_JAESVP010000005.1"/>
</dbReference>
<dbReference type="EMBL" id="JAESVP010000005">
    <property type="protein sequence ID" value="MBL4928915.1"/>
    <property type="molecule type" value="Genomic_DNA"/>
</dbReference>
<dbReference type="Pfam" id="PF22324">
    <property type="entry name" value="HTH_91"/>
    <property type="match status" value="1"/>
</dbReference>
<gene>
    <name evidence="2" type="ORF">JI744_12435</name>
</gene>
<feature type="domain" description="Winged helix" evidence="1">
    <location>
        <begin position="24"/>
        <end position="75"/>
    </location>
</feature>
<accession>A0A8J7MTV9</accession>
<name>A0A8J7MTV9_9RHOB</name>